<proteinExistence type="inferred from homology"/>
<dbReference type="AlphaFoldDB" id="A0A1G7E2Q5"/>
<dbReference type="GO" id="GO:0004602">
    <property type="term" value="F:glutathione peroxidase activity"/>
    <property type="evidence" value="ECO:0007669"/>
    <property type="project" value="TreeGrafter"/>
</dbReference>
<keyword evidence="5" id="KW-1185">Reference proteome</keyword>
<evidence type="ECO:0000259" key="3">
    <source>
        <dbReference type="Pfam" id="PF01323"/>
    </source>
</evidence>
<dbReference type="GO" id="GO:0018845">
    <property type="term" value="F:2-hydroxychromene-2-carboxylate isomerase activity"/>
    <property type="evidence" value="ECO:0007669"/>
    <property type="project" value="UniProtKB-UniRule"/>
</dbReference>
<dbReference type="CDD" id="cd03022">
    <property type="entry name" value="DsbA_HCCA_Iso"/>
    <property type="match status" value="1"/>
</dbReference>
<dbReference type="InterPro" id="IPR014440">
    <property type="entry name" value="HCCAis_GSTk"/>
</dbReference>
<name>A0A1G7E2Q5_9PROT</name>
<reference evidence="4 5" key="1">
    <citation type="submission" date="2016-10" db="EMBL/GenBank/DDBJ databases">
        <authorList>
            <person name="de Groot N.N."/>
        </authorList>
    </citation>
    <scope>NUCLEOTIDE SEQUENCE [LARGE SCALE GENOMIC DNA]</scope>
    <source>
        <strain evidence="4 5">ATCC 700224</strain>
    </source>
</reference>
<dbReference type="GO" id="GO:0004364">
    <property type="term" value="F:glutathione transferase activity"/>
    <property type="evidence" value="ECO:0007669"/>
    <property type="project" value="TreeGrafter"/>
</dbReference>
<gene>
    <name evidence="4" type="ORF">SAMN05421720_108146</name>
</gene>
<dbReference type="GO" id="GO:1901170">
    <property type="term" value="P:naphthalene catabolic process"/>
    <property type="evidence" value="ECO:0007669"/>
    <property type="project" value="InterPro"/>
</dbReference>
<dbReference type="PANTHER" id="PTHR42943:SF2">
    <property type="entry name" value="GLUTATHIONE S-TRANSFERASE KAPPA 1"/>
    <property type="match status" value="1"/>
</dbReference>
<dbReference type="Proteomes" id="UP000199412">
    <property type="component" value="Unassembled WGS sequence"/>
</dbReference>
<accession>A0A1G7E2Q5</accession>
<dbReference type="EC" id="5.99.1.4" evidence="1"/>
<sequence length="200" mass="22327">MPEPIDFYFDFSSPYGYVAAHRIEDLAQRHIRAVTWRPILLGPAFKISGNRPLSDQALKGDYMWRDVPRLCRRFGIPFARPEPFPIATVAAVRAVYWLWDRDSEQAVAYAKAVYRAYFADGRNIGETAVALAVAGEVGLDAESLGAALQDPALKDRTKGEVEAAIKLGVFGSPFFFVDGEPFWGGDRLPLMDEWLARGGW</sequence>
<dbReference type="EMBL" id="FNAP01000008">
    <property type="protein sequence ID" value="SDE58003.1"/>
    <property type="molecule type" value="Genomic_DNA"/>
</dbReference>
<dbReference type="SUPFAM" id="SSF52833">
    <property type="entry name" value="Thioredoxin-like"/>
    <property type="match status" value="1"/>
</dbReference>
<dbReference type="Gene3D" id="3.40.30.10">
    <property type="entry name" value="Glutaredoxin"/>
    <property type="match status" value="1"/>
</dbReference>
<comment type="catalytic activity">
    <reaction evidence="1">
        <text>2-hydroxychromene-2-carboxylate = (3E)-4-(2-hydroxyphenyl)-2-oxobut-3-enoate</text>
        <dbReference type="Rhea" id="RHEA:27401"/>
        <dbReference type="ChEBI" id="CHEBI:59350"/>
        <dbReference type="ChEBI" id="CHEBI:59353"/>
        <dbReference type="EC" id="5.99.1.4"/>
    </reaction>
</comment>
<feature type="domain" description="DSBA-like thioredoxin" evidence="3">
    <location>
        <begin position="5"/>
        <end position="193"/>
    </location>
</feature>
<dbReference type="PANTHER" id="PTHR42943">
    <property type="entry name" value="GLUTATHIONE S-TRANSFERASE KAPPA"/>
    <property type="match status" value="1"/>
</dbReference>
<comment type="similarity">
    <text evidence="1">Belongs to the GST superfamily. NadH family.</text>
</comment>
<organism evidence="4 5">
    <name type="scientific">Rhodospira trueperi</name>
    <dbReference type="NCBI Taxonomy" id="69960"/>
    <lineage>
        <taxon>Bacteria</taxon>
        <taxon>Pseudomonadati</taxon>
        <taxon>Pseudomonadota</taxon>
        <taxon>Alphaproteobacteria</taxon>
        <taxon>Rhodospirillales</taxon>
        <taxon>Rhodospirillaceae</taxon>
        <taxon>Rhodospira</taxon>
    </lineage>
</organism>
<dbReference type="OrthoDB" id="5244108at2"/>
<evidence type="ECO:0000313" key="4">
    <source>
        <dbReference type="EMBL" id="SDE58003.1"/>
    </source>
</evidence>
<dbReference type="InterPro" id="IPR044087">
    <property type="entry name" value="NahD-like"/>
</dbReference>
<keyword evidence="1 4" id="KW-0413">Isomerase</keyword>
<dbReference type="InterPro" id="IPR036249">
    <property type="entry name" value="Thioredoxin-like_sf"/>
</dbReference>
<feature type="active site" description="Nucleophile" evidence="2">
    <location>
        <position position="13"/>
    </location>
</feature>
<dbReference type="GO" id="GO:0006749">
    <property type="term" value="P:glutathione metabolic process"/>
    <property type="evidence" value="ECO:0007669"/>
    <property type="project" value="TreeGrafter"/>
</dbReference>
<evidence type="ECO:0000256" key="2">
    <source>
        <dbReference type="PIRSR" id="PIRSR006386-1"/>
    </source>
</evidence>
<dbReference type="STRING" id="69960.SAMN05421720_108146"/>
<dbReference type="PIRSF" id="PIRSF006386">
    <property type="entry name" value="HCCAis_GSTk"/>
    <property type="match status" value="1"/>
</dbReference>
<dbReference type="RefSeq" id="WP_092786550.1">
    <property type="nucleotide sequence ID" value="NZ_FNAP01000008.1"/>
</dbReference>
<evidence type="ECO:0000256" key="1">
    <source>
        <dbReference type="PIRNR" id="PIRNR006386"/>
    </source>
</evidence>
<evidence type="ECO:0000313" key="5">
    <source>
        <dbReference type="Proteomes" id="UP000199412"/>
    </source>
</evidence>
<dbReference type="Pfam" id="PF01323">
    <property type="entry name" value="DSBA"/>
    <property type="match status" value="1"/>
</dbReference>
<dbReference type="InterPro" id="IPR001853">
    <property type="entry name" value="DSBA-like_thioredoxin_dom"/>
</dbReference>
<protein>
    <recommendedName>
        <fullName evidence="1">2-hydroxychromene-2-carboxylate isomerase</fullName>
        <ecNumber evidence="1">5.99.1.4</ecNumber>
    </recommendedName>
</protein>
<dbReference type="InterPro" id="IPR051924">
    <property type="entry name" value="GST_Kappa/NadH"/>
</dbReference>